<dbReference type="SUPFAM" id="SSF53098">
    <property type="entry name" value="Ribonuclease H-like"/>
    <property type="match status" value="1"/>
</dbReference>
<comment type="caution">
    <text evidence="2">The sequence shown here is derived from an EMBL/GenBank/DDBJ whole genome shotgun (WGS) entry which is preliminary data.</text>
</comment>
<reference evidence="3" key="1">
    <citation type="submission" date="2018-02" db="EMBL/GenBank/DDBJ databases">
        <title>Genome sequence of Desulfocucumis palustris strain NAW-5.</title>
        <authorList>
            <person name="Watanabe M."/>
            <person name="Kojima H."/>
            <person name="Fukui M."/>
        </authorList>
    </citation>
    <scope>NUCLEOTIDE SEQUENCE [LARGE SCALE GENOMIC DNA]</scope>
    <source>
        <strain evidence="3">NAW-5</strain>
    </source>
</reference>
<evidence type="ECO:0000313" key="3">
    <source>
        <dbReference type="Proteomes" id="UP000239549"/>
    </source>
</evidence>
<name>A0A2L2X7A8_9FIRM</name>
<dbReference type="GO" id="GO:0015074">
    <property type="term" value="P:DNA integration"/>
    <property type="evidence" value="ECO:0007669"/>
    <property type="project" value="InterPro"/>
</dbReference>
<keyword evidence="3" id="KW-1185">Reference proteome</keyword>
<protein>
    <submittedName>
        <fullName evidence="2">Mobile element protein</fullName>
    </submittedName>
</protein>
<evidence type="ECO:0000259" key="1">
    <source>
        <dbReference type="Pfam" id="PF00665"/>
    </source>
</evidence>
<accession>A0A2L2X7A8</accession>
<dbReference type="InterPro" id="IPR036397">
    <property type="entry name" value="RNaseH_sf"/>
</dbReference>
<dbReference type="AlphaFoldDB" id="A0A2L2X7A8"/>
<dbReference type="Gene3D" id="3.30.420.10">
    <property type="entry name" value="Ribonuclease H-like superfamily/Ribonuclease H"/>
    <property type="match status" value="1"/>
</dbReference>
<dbReference type="Pfam" id="PF00665">
    <property type="entry name" value="rve"/>
    <property type="match status" value="1"/>
</dbReference>
<sequence>MDLYGRTILGFSMAEHIKKSLVIEVLNQAIGRTGAKGELLVHSDRGVQYASKEYPAILNKNKFICSMSRRGNCYDKNRFGASSNRSGCMAGDLRRGPRPRQPYLNISKYFTTGVAYIQATATEYQCKS</sequence>
<organism evidence="2 3">
    <name type="scientific">Desulfocucumis palustris</name>
    <dbReference type="NCBI Taxonomy" id="1898651"/>
    <lineage>
        <taxon>Bacteria</taxon>
        <taxon>Bacillati</taxon>
        <taxon>Bacillota</taxon>
        <taxon>Clostridia</taxon>
        <taxon>Eubacteriales</taxon>
        <taxon>Desulfocucumaceae</taxon>
        <taxon>Desulfocucumis</taxon>
    </lineage>
</organism>
<dbReference type="Proteomes" id="UP000239549">
    <property type="component" value="Unassembled WGS sequence"/>
</dbReference>
<dbReference type="PANTHER" id="PTHR46889">
    <property type="entry name" value="TRANSPOSASE INSF FOR INSERTION SEQUENCE IS3B-RELATED"/>
    <property type="match status" value="1"/>
</dbReference>
<dbReference type="InterPro" id="IPR012337">
    <property type="entry name" value="RNaseH-like_sf"/>
</dbReference>
<gene>
    <name evidence="2" type="ORF">DCCM_0147</name>
</gene>
<dbReference type="InterPro" id="IPR001584">
    <property type="entry name" value="Integrase_cat-core"/>
</dbReference>
<dbReference type="OrthoDB" id="9813957at2"/>
<dbReference type="InterPro" id="IPR050900">
    <property type="entry name" value="Transposase_IS3/IS150/IS904"/>
</dbReference>
<evidence type="ECO:0000313" key="2">
    <source>
        <dbReference type="EMBL" id="GBF31958.1"/>
    </source>
</evidence>
<proteinExistence type="predicted"/>
<dbReference type="GO" id="GO:0003676">
    <property type="term" value="F:nucleic acid binding"/>
    <property type="evidence" value="ECO:0007669"/>
    <property type="project" value="InterPro"/>
</dbReference>
<dbReference type="EMBL" id="BFAV01000012">
    <property type="protein sequence ID" value="GBF31958.1"/>
    <property type="molecule type" value="Genomic_DNA"/>
</dbReference>
<feature type="domain" description="Integrase catalytic" evidence="1">
    <location>
        <begin position="1"/>
        <end position="73"/>
    </location>
</feature>